<evidence type="ECO:0000313" key="5">
    <source>
        <dbReference type="EMBL" id="EGW34255.1"/>
    </source>
</evidence>
<dbReference type="InterPro" id="IPR004556">
    <property type="entry name" value="HemK-like"/>
</dbReference>
<dbReference type="InParanoid" id="G3AHU1"/>
<keyword evidence="2" id="KW-0808">Transferase</keyword>
<dbReference type="GeneID" id="18869842"/>
<evidence type="ECO:0000256" key="2">
    <source>
        <dbReference type="ARBA" id="ARBA00022679"/>
    </source>
</evidence>
<sequence length="305" mass="34640">MARLSPRLIRQAKSISSLLPPLLRANRTIEAAQRELNWIKRELPANEWVKAVEARDRLVPLQYILGNVPFGNITVKCKPGVLIPRSETEAWVIDLSEKVKEVANDEIGIVDACTGTGCIPLLLAHELDKVGVKTRVDAFDVSVEAVNLANENKDSVEGSSGVNFQIGDVFNVNILEHIGVEKVDLVTSNPPYIPFHDYKKSMFEHGIERSVKLYEPQLALVGEYEFYLELLQNIVIPGHAKAFVFEIGYEEQAEFVYEYLRDYSAWRVGIWCDYNDNVRCVIGWNVDTEFVKLKDMCDHLYEPKV</sequence>
<dbReference type="OMA" id="MPRIPYS"/>
<dbReference type="RefSeq" id="XP_007373839.1">
    <property type="nucleotide sequence ID" value="XM_007373777.1"/>
</dbReference>
<dbReference type="FunCoup" id="G3AHU1">
    <property type="interactions" value="79"/>
</dbReference>
<organism evidence="6">
    <name type="scientific">Spathaspora passalidarum (strain NRRL Y-27907 / 11-Y1)</name>
    <dbReference type="NCBI Taxonomy" id="619300"/>
    <lineage>
        <taxon>Eukaryota</taxon>
        <taxon>Fungi</taxon>
        <taxon>Dikarya</taxon>
        <taxon>Ascomycota</taxon>
        <taxon>Saccharomycotina</taxon>
        <taxon>Pichiomycetes</taxon>
        <taxon>Debaryomycetaceae</taxon>
        <taxon>Spathaspora</taxon>
    </lineage>
</organism>
<dbReference type="PANTHER" id="PTHR18895">
    <property type="entry name" value="HEMK METHYLTRANSFERASE"/>
    <property type="match status" value="1"/>
</dbReference>
<evidence type="ECO:0000259" key="4">
    <source>
        <dbReference type="Pfam" id="PF13847"/>
    </source>
</evidence>
<gene>
    <name evidence="5" type="ORF">SPAPADRAFT_134665</name>
</gene>
<dbReference type="InterPro" id="IPR025714">
    <property type="entry name" value="Methyltranfer_dom"/>
</dbReference>
<evidence type="ECO:0000256" key="1">
    <source>
        <dbReference type="ARBA" id="ARBA00022603"/>
    </source>
</evidence>
<name>G3AHU1_SPAPN</name>
<dbReference type="GO" id="GO:0005739">
    <property type="term" value="C:mitochondrion"/>
    <property type="evidence" value="ECO:0007669"/>
    <property type="project" value="TreeGrafter"/>
</dbReference>
<dbReference type="GO" id="GO:0032259">
    <property type="term" value="P:methylation"/>
    <property type="evidence" value="ECO:0007669"/>
    <property type="project" value="UniProtKB-KW"/>
</dbReference>
<evidence type="ECO:0000313" key="6">
    <source>
        <dbReference type="Proteomes" id="UP000000709"/>
    </source>
</evidence>
<dbReference type="PANTHER" id="PTHR18895:SF74">
    <property type="entry name" value="MTRF1L RELEASE FACTOR GLUTAMINE METHYLTRANSFERASE"/>
    <property type="match status" value="1"/>
</dbReference>
<dbReference type="OrthoDB" id="269872at2759"/>
<dbReference type="KEGG" id="spaa:SPAPADRAFT_134665"/>
<dbReference type="InterPro" id="IPR029063">
    <property type="entry name" value="SAM-dependent_MTases_sf"/>
</dbReference>
<dbReference type="Pfam" id="PF13847">
    <property type="entry name" value="Methyltransf_31"/>
    <property type="match status" value="1"/>
</dbReference>
<dbReference type="STRING" id="619300.G3AHU1"/>
<dbReference type="Proteomes" id="UP000000709">
    <property type="component" value="Unassembled WGS sequence"/>
</dbReference>
<reference evidence="5 6" key="1">
    <citation type="journal article" date="2011" name="Proc. Natl. Acad. Sci. U.S.A.">
        <title>Comparative genomics of xylose-fermenting fungi for enhanced biofuel production.</title>
        <authorList>
            <person name="Wohlbach D.J."/>
            <person name="Kuo A."/>
            <person name="Sato T.K."/>
            <person name="Potts K.M."/>
            <person name="Salamov A.A."/>
            <person name="LaButti K.M."/>
            <person name="Sun H."/>
            <person name="Clum A."/>
            <person name="Pangilinan J.L."/>
            <person name="Lindquist E.A."/>
            <person name="Lucas S."/>
            <person name="Lapidus A."/>
            <person name="Jin M."/>
            <person name="Gunawan C."/>
            <person name="Balan V."/>
            <person name="Dale B.E."/>
            <person name="Jeffries T.W."/>
            <person name="Zinkel R."/>
            <person name="Barry K.W."/>
            <person name="Grigoriev I.V."/>
            <person name="Gasch A.P."/>
        </authorList>
    </citation>
    <scope>NUCLEOTIDE SEQUENCE [LARGE SCALE GENOMIC DNA]</scope>
    <source>
        <strain evidence="6">NRRL Y-27907 / 11-Y1</strain>
    </source>
</reference>
<dbReference type="HOGENOM" id="CLU_018398_0_2_1"/>
<keyword evidence="6" id="KW-1185">Reference proteome</keyword>
<keyword evidence="1" id="KW-0489">Methyltransferase</keyword>
<feature type="domain" description="Methyltransferase" evidence="4">
    <location>
        <begin position="106"/>
        <end position="190"/>
    </location>
</feature>
<accession>G3AHU1</accession>
<dbReference type="eggNOG" id="KOG2904">
    <property type="taxonomic scope" value="Eukaryota"/>
</dbReference>
<evidence type="ECO:0000256" key="3">
    <source>
        <dbReference type="ARBA" id="ARBA00022691"/>
    </source>
</evidence>
<dbReference type="AlphaFoldDB" id="G3AHU1"/>
<proteinExistence type="predicted"/>
<keyword evidence="3" id="KW-0949">S-adenosyl-L-methionine</keyword>
<dbReference type="GO" id="GO:0006451">
    <property type="term" value="P:translational readthrough"/>
    <property type="evidence" value="ECO:0007669"/>
    <property type="project" value="EnsemblFungi"/>
</dbReference>
<dbReference type="Gene3D" id="3.40.50.150">
    <property type="entry name" value="Vaccinia Virus protein VP39"/>
    <property type="match status" value="1"/>
</dbReference>
<dbReference type="GO" id="GO:0102559">
    <property type="term" value="F:peptide chain release factor N(5)-glutamine methyltransferase activity"/>
    <property type="evidence" value="ECO:0007669"/>
    <property type="project" value="UniProtKB-EC"/>
</dbReference>
<dbReference type="InterPro" id="IPR050320">
    <property type="entry name" value="N5-glutamine_MTase"/>
</dbReference>
<dbReference type="SUPFAM" id="SSF53335">
    <property type="entry name" value="S-adenosyl-L-methionine-dependent methyltransferases"/>
    <property type="match status" value="1"/>
</dbReference>
<protein>
    <recommendedName>
        <fullName evidence="4">Methyltransferase domain-containing protein</fullName>
    </recommendedName>
</protein>
<dbReference type="CDD" id="cd02440">
    <property type="entry name" value="AdoMet_MTases"/>
    <property type="match status" value="1"/>
</dbReference>
<dbReference type="EMBL" id="GL996500">
    <property type="protein sequence ID" value="EGW34255.1"/>
    <property type="molecule type" value="Genomic_DNA"/>
</dbReference>
<dbReference type="NCBIfam" id="TIGR00536">
    <property type="entry name" value="hemK_fam"/>
    <property type="match status" value="1"/>
</dbReference>